<gene>
    <name evidence="3" type="primary">sdhC</name>
    <name evidence="3" type="ORF">SIID45300_00378</name>
</gene>
<evidence type="ECO:0000313" key="4">
    <source>
        <dbReference type="Proteomes" id="UP001628193"/>
    </source>
</evidence>
<dbReference type="EC" id="1.3.5.-" evidence="3"/>
<keyword evidence="1 3" id="KW-0560">Oxidoreductase</keyword>
<reference evidence="3 4" key="1">
    <citation type="submission" date="2024-09" db="EMBL/GenBank/DDBJ databases">
        <title>Draft genome sequence of Candidatus Magnetaquicoccaceae bacterium FCR-1.</title>
        <authorList>
            <person name="Shimoshige H."/>
            <person name="Shimamura S."/>
            <person name="Taoka A."/>
            <person name="Kobayashi H."/>
            <person name="Maekawa T."/>
        </authorList>
    </citation>
    <scope>NUCLEOTIDE SEQUENCE [LARGE SCALE GENOMIC DNA]</scope>
    <source>
        <strain evidence="3 4">FCR-1</strain>
    </source>
</reference>
<evidence type="ECO:0000256" key="1">
    <source>
        <dbReference type="ARBA" id="ARBA00023002"/>
    </source>
</evidence>
<sequence length="294" mass="32013">MKLDFAYYPGCAAKQVQKEADVAARAVAGSLGITLHEMPRATCCGAVSLRETRPAFSLAVAARILSEAEEGGRDLVTICNTCLQTLTHANHRFKTEPELLDKINHVLVQAGVRPYQASIQVYHLLWVITDQIEPEKVRAKVVKPLKGLRVAPFYGCHNLRPEEIFDAKAGEKADHLDRLIVLLGGEPVAYDGHDKCCGFHVMLSDKVEMRAMVARNCLNAKEAGAEVMITPCTLCDMSMGSFQGPAEKVVGKRIELPEMNFAQLIAVAMGLEGKAGLNRLHVSPKAALSRRGIG</sequence>
<evidence type="ECO:0000259" key="2">
    <source>
        <dbReference type="Pfam" id="PF02754"/>
    </source>
</evidence>
<comment type="caution">
    <text evidence="3">The sequence shown here is derived from an EMBL/GenBank/DDBJ whole genome shotgun (WGS) entry which is preliminary data.</text>
</comment>
<dbReference type="EMBL" id="BAAFGK010000001">
    <property type="protein sequence ID" value="GAB0056078.1"/>
    <property type="molecule type" value="Genomic_DNA"/>
</dbReference>
<dbReference type="Gene3D" id="1.20.1050.140">
    <property type="match status" value="1"/>
</dbReference>
<dbReference type="RefSeq" id="WP_420903788.1">
    <property type="nucleotide sequence ID" value="NZ_BAAFGK010000001.1"/>
</dbReference>
<organism evidence="3 4">
    <name type="scientific">Candidatus Magnetaquiglobus chichijimensis</name>
    <dbReference type="NCBI Taxonomy" id="3141448"/>
    <lineage>
        <taxon>Bacteria</taxon>
        <taxon>Pseudomonadati</taxon>
        <taxon>Pseudomonadota</taxon>
        <taxon>Magnetococcia</taxon>
        <taxon>Magnetococcales</taxon>
        <taxon>Candidatus Magnetaquicoccaceae</taxon>
        <taxon>Candidatus Magnetaquiglobus</taxon>
    </lineage>
</organism>
<feature type="domain" description="Cysteine-rich" evidence="2">
    <location>
        <begin position="6"/>
        <end position="86"/>
    </location>
</feature>
<dbReference type="InterPro" id="IPR004017">
    <property type="entry name" value="Cys_rich_dom"/>
</dbReference>
<dbReference type="InterPro" id="IPR051278">
    <property type="entry name" value="HdrB/HdrD_reductase"/>
</dbReference>
<accession>A0ABQ0C5C4</accession>
<keyword evidence="4" id="KW-1185">Reference proteome</keyword>
<dbReference type="GO" id="GO:0016491">
    <property type="term" value="F:oxidoreductase activity"/>
    <property type="evidence" value="ECO:0007669"/>
    <property type="project" value="UniProtKB-KW"/>
</dbReference>
<evidence type="ECO:0000313" key="3">
    <source>
        <dbReference type="EMBL" id="GAB0056078.1"/>
    </source>
</evidence>
<protein>
    <submittedName>
        <fullName evidence="3">Succinate dehydrogenase cytochrome b subunit</fullName>
        <ecNumber evidence="3">1.3.5.-</ecNumber>
    </submittedName>
</protein>
<name>A0ABQ0C5C4_9PROT</name>
<dbReference type="PANTHER" id="PTHR42947">
    <property type="entry name" value="COB--COM HETERODISULFIDE REDUCTASE SUBUNIT B 1"/>
    <property type="match status" value="1"/>
</dbReference>
<dbReference type="Proteomes" id="UP001628193">
    <property type="component" value="Unassembled WGS sequence"/>
</dbReference>
<dbReference type="PANTHER" id="PTHR42947:SF1">
    <property type="entry name" value="COB--COM HETERODISULFIDE REDUCTASE SUBUNIT B 1"/>
    <property type="match status" value="1"/>
</dbReference>
<proteinExistence type="predicted"/>
<feature type="domain" description="Cysteine-rich" evidence="2">
    <location>
        <begin position="150"/>
        <end position="239"/>
    </location>
</feature>
<dbReference type="Pfam" id="PF02754">
    <property type="entry name" value="CCG"/>
    <property type="match status" value="2"/>
</dbReference>